<evidence type="ECO:0000313" key="1">
    <source>
        <dbReference type="EMBL" id="RNA28757.1"/>
    </source>
</evidence>
<gene>
    <name evidence="1" type="ORF">BpHYR1_036043</name>
</gene>
<reference evidence="1 2" key="1">
    <citation type="journal article" date="2018" name="Sci. Rep.">
        <title>Genomic signatures of local adaptation to the degree of environmental predictability in rotifers.</title>
        <authorList>
            <person name="Franch-Gras L."/>
            <person name="Hahn C."/>
            <person name="Garcia-Roger E.M."/>
            <person name="Carmona M.J."/>
            <person name="Serra M."/>
            <person name="Gomez A."/>
        </authorList>
    </citation>
    <scope>NUCLEOTIDE SEQUENCE [LARGE SCALE GENOMIC DNA]</scope>
    <source>
        <strain evidence="1">HYR1</strain>
    </source>
</reference>
<sequence length="82" mass="10009">MDARRPQFLLATFKLIFDELVCNRNCCFYLSTWRFIINFKFFNISICYLGFLLEQKLFGIFYESFEIILKIKKKRIQTKAFL</sequence>
<dbReference type="Proteomes" id="UP000276133">
    <property type="component" value="Unassembled WGS sequence"/>
</dbReference>
<dbReference type="EMBL" id="REGN01002344">
    <property type="protein sequence ID" value="RNA28757.1"/>
    <property type="molecule type" value="Genomic_DNA"/>
</dbReference>
<proteinExistence type="predicted"/>
<dbReference type="AlphaFoldDB" id="A0A3M7RZI7"/>
<keyword evidence="2" id="KW-1185">Reference proteome</keyword>
<evidence type="ECO:0000313" key="2">
    <source>
        <dbReference type="Proteomes" id="UP000276133"/>
    </source>
</evidence>
<name>A0A3M7RZI7_BRAPC</name>
<accession>A0A3M7RZI7</accession>
<organism evidence="1 2">
    <name type="scientific">Brachionus plicatilis</name>
    <name type="common">Marine rotifer</name>
    <name type="synonym">Brachionus muelleri</name>
    <dbReference type="NCBI Taxonomy" id="10195"/>
    <lineage>
        <taxon>Eukaryota</taxon>
        <taxon>Metazoa</taxon>
        <taxon>Spiralia</taxon>
        <taxon>Gnathifera</taxon>
        <taxon>Rotifera</taxon>
        <taxon>Eurotatoria</taxon>
        <taxon>Monogononta</taxon>
        <taxon>Pseudotrocha</taxon>
        <taxon>Ploima</taxon>
        <taxon>Brachionidae</taxon>
        <taxon>Brachionus</taxon>
    </lineage>
</organism>
<protein>
    <submittedName>
        <fullName evidence="1">Uncharacterized protein</fullName>
    </submittedName>
</protein>
<comment type="caution">
    <text evidence="1">The sequence shown here is derived from an EMBL/GenBank/DDBJ whole genome shotgun (WGS) entry which is preliminary data.</text>
</comment>